<protein>
    <submittedName>
        <fullName evidence="1">Uncharacterized protein</fullName>
    </submittedName>
</protein>
<dbReference type="PANTHER" id="PTHR11626:SF2">
    <property type="entry name" value="SQUALENE SYNTHASE"/>
    <property type="match status" value="1"/>
</dbReference>
<accession>V7CG70</accession>
<dbReference type="InterPro" id="IPR008949">
    <property type="entry name" value="Isoprenoid_synthase_dom_sf"/>
</dbReference>
<dbReference type="Gene3D" id="1.10.600.10">
    <property type="entry name" value="Farnesyl Diphosphate Synthase"/>
    <property type="match status" value="1"/>
</dbReference>
<dbReference type="eggNOG" id="KOG1459">
    <property type="taxonomic scope" value="Eukaryota"/>
</dbReference>
<name>V7CG70_PHAVU</name>
<keyword evidence="2" id="KW-1185">Reference proteome</keyword>
<dbReference type="InterPro" id="IPR044844">
    <property type="entry name" value="Trans_IPPS_euk-type"/>
</dbReference>
<dbReference type="GO" id="GO:0051996">
    <property type="term" value="F:squalene synthase [NAD(P)H] activity"/>
    <property type="evidence" value="ECO:0007669"/>
    <property type="project" value="InterPro"/>
</dbReference>
<dbReference type="STRING" id="3885.V7CG70"/>
<organism evidence="1 2">
    <name type="scientific">Phaseolus vulgaris</name>
    <name type="common">Kidney bean</name>
    <name type="synonym">French bean</name>
    <dbReference type="NCBI Taxonomy" id="3885"/>
    <lineage>
        <taxon>Eukaryota</taxon>
        <taxon>Viridiplantae</taxon>
        <taxon>Streptophyta</taxon>
        <taxon>Embryophyta</taxon>
        <taxon>Tracheophyta</taxon>
        <taxon>Spermatophyta</taxon>
        <taxon>Magnoliopsida</taxon>
        <taxon>eudicotyledons</taxon>
        <taxon>Gunneridae</taxon>
        <taxon>Pentapetalae</taxon>
        <taxon>rosids</taxon>
        <taxon>fabids</taxon>
        <taxon>Fabales</taxon>
        <taxon>Fabaceae</taxon>
        <taxon>Papilionoideae</taxon>
        <taxon>50 kb inversion clade</taxon>
        <taxon>NPAAA clade</taxon>
        <taxon>indigoferoid/millettioid clade</taxon>
        <taxon>Phaseoleae</taxon>
        <taxon>Phaseolus</taxon>
    </lineage>
</organism>
<sequence length="140" mass="15951">MTAKNAEKQISSEPHWAFCYTMLHKVSRSFALVIQQLGTDLRNALRNIFGLVNVKYKPFQLILRRLAQVALEGELEMADNKATFLQNLCDELYDVKLLRCFNNIGYDADIQKSVRKTTHGLRLTREIVVSNASKAVSIGY</sequence>
<dbReference type="EMBL" id="CM002290">
    <property type="protein sequence ID" value="ESW27916.1"/>
    <property type="molecule type" value="Genomic_DNA"/>
</dbReference>
<dbReference type="AlphaFoldDB" id="V7CG70"/>
<dbReference type="GO" id="GO:0005789">
    <property type="term" value="C:endoplasmic reticulum membrane"/>
    <property type="evidence" value="ECO:0007669"/>
    <property type="project" value="TreeGrafter"/>
</dbReference>
<dbReference type="OrthoDB" id="1738808at2759"/>
<evidence type="ECO:0000313" key="1">
    <source>
        <dbReference type="EMBL" id="ESW27916.1"/>
    </source>
</evidence>
<dbReference type="PANTHER" id="PTHR11626">
    <property type="entry name" value="FARNESYL-DIPHOSPHATE FARNESYLTRANSFERASE"/>
    <property type="match status" value="1"/>
</dbReference>
<proteinExistence type="predicted"/>
<reference evidence="2" key="1">
    <citation type="journal article" date="2014" name="Nat. Genet.">
        <title>A reference genome for common bean and genome-wide analysis of dual domestications.</title>
        <authorList>
            <person name="Schmutz J."/>
            <person name="McClean P.E."/>
            <person name="Mamidi S."/>
            <person name="Wu G.A."/>
            <person name="Cannon S.B."/>
            <person name="Grimwood J."/>
            <person name="Jenkins J."/>
            <person name="Shu S."/>
            <person name="Song Q."/>
            <person name="Chavarro C."/>
            <person name="Torres-Torres M."/>
            <person name="Geffroy V."/>
            <person name="Moghaddam S.M."/>
            <person name="Gao D."/>
            <person name="Abernathy B."/>
            <person name="Barry K."/>
            <person name="Blair M."/>
            <person name="Brick M.A."/>
            <person name="Chovatia M."/>
            <person name="Gepts P."/>
            <person name="Goodstein D.M."/>
            <person name="Gonzales M."/>
            <person name="Hellsten U."/>
            <person name="Hyten D.L."/>
            <person name="Jia G."/>
            <person name="Kelly J.D."/>
            <person name="Kudrna D."/>
            <person name="Lee R."/>
            <person name="Richard M.M."/>
            <person name="Miklas P.N."/>
            <person name="Osorno J.M."/>
            <person name="Rodrigues J."/>
            <person name="Thareau V."/>
            <person name="Urrea C.A."/>
            <person name="Wang M."/>
            <person name="Yu Y."/>
            <person name="Zhang M."/>
            <person name="Wing R.A."/>
            <person name="Cregan P.B."/>
            <person name="Rokhsar D.S."/>
            <person name="Jackson S.A."/>
        </authorList>
    </citation>
    <scope>NUCLEOTIDE SEQUENCE [LARGE SCALE GENOMIC DNA]</scope>
    <source>
        <strain evidence="2">cv. G19833</strain>
    </source>
</reference>
<evidence type="ECO:0000313" key="2">
    <source>
        <dbReference type="Proteomes" id="UP000000226"/>
    </source>
</evidence>
<dbReference type="Gramene" id="ESW27916">
    <property type="protein sequence ID" value="ESW27916"/>
    <property type="gene ID" value="PHAVU_003G243600g"/>
</dbReference>
<dbReference type="Proteomes" id="UP000000226">
    <property type="component" value="Chromosome 3"/>
</dbReference>
<gene>
    <name evidence="1" type="ORF">PHAVU_003G243600g</name>
</gene>
<dbReference type="GO" id="GO:0045338">
    <property type="term" value="P:farnesyl diphosphate metabolic process"/>
    <property type="evidence" value="ECO:0007669"/>
    <property type="project" value="InterPro"/>
</dbReference>